<keyword evidence="2" id="KW-0812">Transmembrane</keyword>
<accession>A0AAE0IQQ3</accession>
<evidence type="ECO:0000256" key="1">
    <source>
        <dbReference type="SAM" id="MobiDB-lite"/>
    </source>
</evidence>
<feature type="transmembrane region" description="Helical" evidence="2">
    <location>
        <begin position="208"/>
        <end position="234"/>
    </location>
</feature>
<feature type="transmembrane region" description="Helical" evidence="2">
    <location>
        <begin position="270"/>
        <end position="289"/>
    </location>
</feature>
<feature type="transmembrane region" description="Helical" evidence="2">
    <location>
        <begin position="155"/>
        <end position="177"/>
    </location>
</feature>
<protein>
    <submittedName>
        <fullName evidence="3">Uncharacterized protein</fullName>
    </submittedName>
</protein>
<reference evidence="3" key="1">
    <citation type="journal article" date="2023" name="Mol. Phylogenet. Evol.">
        <title>Genome-scale phylogeny and comparative genomics of the fungal order Sordariales.</title>
        <authorList>
            <person name="Hensen N."/>
            <person name="Bonometti L."/>
            <person name="Westerberg I."/>
            <person name="Brannstrom I.O."/>
            <person name="Guillou S."/>
            <person name="Cros-Aarteil S."/>
            <person name="Calhoun S."/>
            <person name="Haridas S."/>
            <person name="Kuo A."/>
            <person name="Mondo S."/>
            <person name="Pangilinan J."/>
            <person name="Riley R."/>
            <person name="LaButti K."/>
            <person name="Andreopoulos B."/>
            <person name="Lipzen A."/>
            <person name="Chen C."/>
            <person name="Yan M."/>
            <person name="Daum C."/>
            <person name="Ng V."/>
            <person name="Clum A."/>
            <person name="Steindorff A."/>
            <person name="Ohm R.A."/>
            <person name="Martin F."/>
            <person name="Silar P."/>
            <person name="Natvig D.O."/>
            <person name="Lalanne C."/>
            <person name="Gautier V."/>
            <person name="Ament-Velasquez S.L."/>
            <person name="Kruys A."/>
            <person name="Hutchinson M.I."/>
            <person name="Powell A.J."/>
            <person name="Barry K."/>
            <person name="Miller A.N."/>
            <person name="Grigoriev I.V."/>
            <person name="Debuchy R."/>
            <person name="Gladieux P."/>
            <person name="Hiltunen Thoren M."/>
            <person name="Johannesson H."/>
        </authorList>
    </citation>
    <scope>NUCLEOTIDE SEQUENCE</scope>
    <source>
        <strain evidence="3">CBS 118394</strain>
    </source>
</reference>
<comment type="caution">
    <text evidence="3">The sequence shown here is derived from an EMBL/GenBank/DDBJ whole genome shotgun (WGS) entry which is preliminary data.</text>
</comment>
<keyword evidence="4" id="KW-1185">Reference proteome</keyword>
<dbReference type="AlphaFoldDB" id="A0AAE0IQQ3"/>
<keyword evidence="2" id="KW-1133">Transmembrane helix</keyword>
<reference evidence="3" key="2">
    <citation type="submission" date="2023-06" db="EMBL/GenBank/DDBJ databases">
        <authorList>
            <consortium name="Lawrence Berkeley National Laboratory"/>
            <person name="Haridas S."/>
            <person name="Hensen N."/>
            <person name="Bonometti L."/>
            <person name="Westerberg I."/>
            <person name="Brannstrom I.O."/>
            <person name="Guillou S."/>
            <person name="Cros-Aarteil S."/>
            <person name="Calhoun S."/>
            <person name="Kuo A."/>
            <person name="Mondo S."/>
            <person name="Pangilinan J."/>
            <person name="Riley R."/>
            <person name="Labutti K."/>
            <person name="Andreopoulos B."/>
            <person name="Lipzen A."/>
            <person name="Chen C."/>
            <person name="Yanf M."/>
            <person name="Daum C."/>
            <person name="Ng V."/>
            <person name="Clum A."/>
            <person name="Steindorff A."/>
            <person name="Ohm R."/>
            <person name="Martin F."/>
            <person name="Silar P."/>
            <person name="Natvig D."/>
            <person name="Lalanne C."/>
            <person name="Gautier V."/>
            <person name="Ament-Velasquez S.L."/>
            <person name="Kruys A."/>
            <person name="Hutchinson M.I."/>
            <person name="Powell A.J."/>
            <person name="Barry K."/>
            <person name="Miller A.N."/>
            <person name="Grigoriev I.V."/>
            <person name="Debuchy R."/>
            <person name="Gladieux P."/>
            <person name="Thoren M.H."/>
            <person name="Johannesson H."/>
        </authorList>
    </citation>
    <scope>NUCLEOTIDE SEQUENCE</scope>
    <source>
        <strain evidence="3">CBS 118394</strain>
    </source>
</reference>
<evidence type="ECO:0000313" key="3">
    <source>
        <dbReference type="EMBL" id="KAK3329202.1"/>
    </source>
</evidence>
<name>A0AAE0IQQ3_9PEZI</name>
<organism evidence="3 4">
    <name type="scientific">Apodospora peruviana</name>
    <dbReference type="NCBI Taxonomy" id="516989"/>
    <lineage>
        <taxon>Eukaryota</taxon>
        <taxon>Fungi</taxon>
        <taxon>Dikarya</taxon>
        <taxon>Ascomycota</taxon>
        <taxon>Pezizomycotina</taxon>
        <taxon>Sordariomycetes</taxon>
        <taxon>Sordariomycetidae</taxon>
        <taxon>Sordariales</taxon>
        <taxon>Lasiosphaeriaceae</taxon>
        <taxon>Apodospora</taxon>
    </lineage>
</organism>
<sequence>MARLQKRALAGLLPFIFSLLAFTFSLLAVTSPEWASRNQYPDSTDAISQLEPLYTLHRSPFQICISQATIVDDPNNANTNATDTPKTDDQGSTEEDDQPAPPLNYTYTLSCQNYHLFGKNKTSCELPNVVGQNIAPQVGDTRQCQQIHLAGNYQVASSVFLGVALLVSLVVAGVALADSMKFRGNGDNDAAIAAEARHQGHVHHFPKLLALAPTVLFPLTVVGVVTALVAQFYAVEGLIQSAANNSDFASSAGNREHHDPWSQGKALSTYLSLSWFWALLAAWVGWLIWGPVGGSGYGTWSGGRWAEGKQNGSGEKVKA</sequence>
<keyword evidence="2" id="KW-0472">Membrane</keyword>
<dbReference type="EMBL" id="JAUEDM010000001">
    <property type="protein sequence ID" value="KAK3329202.1"/>
    <property type="molecule type" value="Genomic_DNA"/>
</dbReference>
<evidence type="ECO:0000256" key="2">
    <source>
        <dbReference type="SAM" id="Phobius"/>
    </source>
</evidence>
<feature type="region of interest" description="Disordered" evidence="1">
    <location>
        <begin position="74"/>
        <end position="102"/>
    </location>
</feature>
<proteinExistence type="predicted"/>
<dbReference type="Proteomes" id="UP001283341">
    <property type="component" value="Unassembled WGS sequence"/>
</dbReference>
<feature type="compositionally biased region" description="Low complexity" evidence="1">
    <location>
        <begin position="74"/>
        <end position="84"/>
    </location>
</feature>
<evidence type="ECO:0000313" key="4">
    <source>
        <dbReference type="Proteomes" id="UP001283341"/>
    </source>
</evidence>
<gene>
    <name evidence="3" type="ORF">B0H66DRAFT_526596</name>
</gene>